<dbReference type="Proteomes" id="UP000007820">
    <property type="component" value="Unassembled WGS sequence"/>
</dbReference>
<gene>
    <name evidence="2" type="ORF">HMPREF9136_1658</name>
</gene>
<comment type="caution">
    <text evidence="2">The sequence shown here is derived from an EMBL/GenBank/DDBJ whole genome shotgun (WGS) entry which is preliminary data.</text>
</comment>
<evidence type="ECO:0000313" key="2">
    <source>
        <dbReference type="EMBL" id="EGQ14123.1"/>
    </source>
</evidence>
<feature type="domain" description="GSCFA" evidence="1">
    <location>
        <begin position="88"/>
        <end position="235"/>
    </location>
</feature>
<proteinExistence type="predicted"/>
<dbReference type="EMBL" id="AFPW01000023">
    <property type="protein sequence ID" value="EGQ14123.1"/>
    <property type="molecule type" value="Genomic_DNA"/>
</dbReference>
<dbReference type="Pfam" id="PF08885">
    <property type="entry name" value="GSCFA"/>
    <property type="match status" value="2"/>
</dbReference>
<dbReference type="InterPro" id="IPR014982">
    <property type="entry name" value="GSCFA"/>
</dbReference>
<dbReference type="AlphaFoldDB" id="F9D480"/>
<evidence type="ECO:0000259" key="1">
    <source>
        <dbReference type="Pfam" id="PF08885"/>
    </source>
</evidence>
<dbReference type="STRING" id="908937.Prede_2698"/>
<accession>F9D480</accession>
<evidence type="ECO:0000313" key="3">
    <source>
        <dbReference type="Proteomes" id="UP000007820"/>
    </source>
</evidence>
<dbReference type="eggNOG" id="COG2755">
    <property type="taxonomic scope" value="Bacteria"/>
</dbReference>
<dbReference type="SUPFAM" id="SSF52266">
    <property type="entry name" value="SGNH hydrolase"/>
    <property type="match status" value="1"/>
</dbReference>
<protein>
    <recommendedName>
        <fullName evidence="1">GSCFA domain-containing protein</fullName>
    </recommendedName>
</protein>
<name>F9D480_PREDD</name>
<organism evidence="2 3">
    <name type="scientific">Prevotella dentalis (strain ATCC 49559 / DSM 3688 / JCM 13448 / NCTC 12043 / ES 2772)</name>
    <name type="common">Mitsuokella dentalis</name>
    <dbReference type="NCBI Taxonomy" id="908937"/>
    <lineage>
        <taxon>Bacteria</taxon>
        <taxon>Pseudomonadati</taxon>
        <taxon>Bacteroidota</taxon>
        <taxon>Bacteroidia</taxon>
        <taxon>Bacteroidales</taxon>
        <taxon>Prevotellaceae</taxon>
        <taxon>Prevotella</taxon>
    </lineage>
</organism>
<feature type="domain" description="GSCFA" evidence="1">
    <location>
        <begin position="29"/>
        <end position="74"/>
    </location>
</feature>
<reference evidence="2 3" key="1">
    <citation type="submission" date="2011-04" db="EMBL/GenBank/DDBJ databases">
        <authorList>
            <person name="Muzny D."/>
            <person name="Qin X."/>
            <person name="Deng J."/>
            <person name="Jiang H."/>
            <person name="Liu Y."/>
            <person name="Qu J."/>
            <person name="Song X.-Z."/>
            <person name="Zhang L."/>
            <person name="Thornton R."/>
            <person name="Coyle M."/>
            <person name="Francisco L."/>
            <person name="Jackson L."/>
            <person name="Javaid M."/>
            <person name="Korchina V."/>
            <person name="Kovar C."/>
            <person name="Mata R."/>
            <person name="Mathew T."/>
            <person name="Ngo R."/>
            <person name="Nguyen L."/>
            <person name="Nguyen N."/>
            <person name="Okwuonu G."/>
            <person name="Ongeri F."/>
            <person name="Pham C."/>
            <person name="Simmons D."/>
            <person name="Wilczek-Boney K."/>
            <person name="Hale W."/>
            <person name="Jakkamsetti A."/>
            <person name="Pham P."/>
            <person name="Ruth R."/>
            <person name="San Lucas F."/>
            <person name="Warren J."/>
            <person name="Zhang J."/>
            <person name="Zhao Z."/>
            <person name="Zhou C."/>
            <person name="Zhu D."/>
            <person name="Lee S."/>
            <person name="Bess C."/>
            <person name="Blankenburg K."/>
            <person name="Forbes L."/>
            <person name="Fu Q."/>
            <person name="Gubbala S."/>
            <person name="Hirani K."/>
            <person name="Jayaseelan J.C."/>
            <person name="Lara F."/>
            <person name="Munidasa M."/>
            <person name="Palculict T."/>
            <person name="Patil S."/>
            <person name="Pu L.-L."/>
            <person name="Saada N."/>
            <person name="Tang L."/>
            <person name="Weissenberger G."/>
            <person name="Zhu Y."/>
            <person name="Hemphill L."/>
            <person name="Shang Y."/>
            <person name="Youmans B."/>
            <person name="Ayvaz T."/>
            <person name="Ross M."/>
            <person name="Santibanez J."/>
            <person name="Aqrawi P."/>
            <person name="Gross S."/>
            <person name="Joshi V."/>
            <person name="Fowler G."/>
            <person name="Nazareth L."/>
            <person name="Reid J."/>
            <person name="Worley K."/>
            <person name="Petrosino J."/>
            <person name="Highlander S."/>
            <person name="Gibbs R."/>
        </authorList>
    </citation>
    <scope>NUCLEOTIDE SEQUENCE [LARGE SCALE GENOMIC DNA]</scope>
    <source>
        <strain evidence="2 3">DSM 3688</strain>
    </source>
</reference>
<sequence>MKLKKNIMDFRTIVDIPAAPWQIMPCERMLFVGSCFADSMGRRFEQEKFRTVVNPYGVMYNPASILHTVERLIAEGGMPFRADEPGTAVFTLGTNRVYVLKETGEIVDNCRKRPPRLFEERSLGTAECADCLRRSIGLIRRHFPAVRFVLTVSPIRYRKYGYHGSQLSKATLLLAADSVVSAAAAPPGDGGESRDGALYYFPSYEIVNDELRDYRFYAPDMLHPSAQAVDYIYERMAETLFAPATHEFLRAWKPIREALAHQPFHPESAEYQAFLAKAREQERELMQRVEAARRPR</sequence>